<reference evidence="1 2" key="1">
    <citation type="submission" date="2019-12" db="EMBL/GenBank/DDBJ databases">
        <title>Genomic-based taxomic classification of the family Erythrobacteraceae.</title>
        <authorList>
            <person name="Xu L."/>
        </authorList>
    </citation>
    <scope>NUCLEOTIDE SEQUENCE [LARGE SCALE GENOMIC DNA]</scope>
    <source>
        <strain evidence="1 2">MCCC 1A09962</strain>
    </source>
</reference>
<evidence type="ECO:0000313" key="2">
    <source>
        <dbReference type="Proteomes" id="UP000433104"/>
    </source>
</evidence>
<protein>
    <submittedName>
        <fullName evidence="1">DUF3168 domain-containing protein</fullName>
    </submittedName>
</protein>
<dbReference type="InterPro" id="IPR053745">
    <property type="entry name" value="Viral_Tail_Comp_sf"/>
</dbReference>
<accession>A0A844ZE65</accession>
<dbReference type="Pfam" id="PF11367">
    <property type="entry name" value="Tail_completion_gp17"/>
    <property type="match status" value="1"/>
</dbReference>
<evidence type="ECO:0000313" key="1">
    <source>
        <dbReference type="EMBL" id="MXO86175.1"/>
    </source>
</evidence>
<dbReference type="OrthoDB" id="7450850at2"/>
<dbReference type="RefSeq" id="WP_160682801.1">
    <property type="nucleotide sequence ID" value="NZ_WTYW01000002.1"/>
</dbReference>
<gene>
    <name evidence="1" type="ORF">GRI38_09050</name>
</gene>
<dbReference type="EMBL" id="WTYW01000002">
    <property type="protein sequence ID" value="MXO86175.1"/>
    <property type="molecule type" value="Genomic_DNA"/>
</dbReference>
<organism evidence="1 2">
    <name type="scientific">Parapontixanthobacter aurantiacus</name>
    <dbReference type="NCBI Taxonomy" id="1463599"/>
    <lineage>
        <taxon>Bacteria</taxon>
        <taxon>Pseudomonadati</taxon>
        <taxon>Pseudomonadota</taxon>
        <taxon>Alphaproteobacteria</taxon>
        <taxon>Sphingomonadales</taxon>
        <taxon>Erythrobacteraceae</taxon>
        <taxon>Parapontixanthobacter</taxon>
    </lineage>
</organism>
<name>A0A844ZE65_9SPHN</name>
<dbReference type="InterPro" id="IPR021508">
    <property type="entry name" value="Gp17-like"/>
</dbReference>
<dbReference type="AlphaFoldDB" id="A0A844ZE65"/>
<sequence length="132" mass="14443">MESEFRGHLMNWLRGDAFLAATLNAIEEESPVAAAAPWLGIAASGAIDWSTKTLGGREVRIALELVDRTGEAGSTGFIADAIERRIALLPDDETSLAIVATHFLRSRAERRPRGLRAVLLEYRFRLLARAAV</sequence>
<keyword evidence="2" id="KW-1185">Reference proteome</keyword>
<proteinExistence type="predicted"/>
<dbReference type="Gene3D" id="3.30.2000.30">
    <property type="match status" value="1"/>
</dbReference>
<comment type="caution">
    <text evidence="1">The sequence shown here is derived from an EMBL/GenBank/DDBJ whole genome shotgun (WGS) entry which is preliminary data.</text>
</comment>
<dbReference type="Proteomes" id="UP000433104">
    <property type="component" value="Unassembled WGS sequence"/>
</dbReference>